<dbReference type="Proteomes" id="UP000746741">
    <property type="component" value="Unassembled WGS sequence"/>
</dbReference>
<dbReference type="PANTHER" id="PTHR36504">
    <property type="entry name" value="LIPOPOLYSACCHARIDE EXPORT SYSTEM PROTEIN LPTA"/>
    <property type="match status" value="1"/>
</dbReference>
<evidence type="ECO:0000256" key="2">
    <source>
        <dbReference type="SAM" id="MobiDB-lite"/>
    </source>
</evidence>
<dbReference type="Proteomes" id="UP001138708">
    <property type="component" value="Unassembled WGS sequence"/>
</dbReference>
<comment type="caution">
    <text evidence="5">The sequence shown here is derived from an EMBL/GenBank/DDBJ whole genome shotgun (WGS) entry which is preliminary data.</text>
</comment>
<reference evidence="5" key="1">
    <citation type="submission" date="2020-01" db="EMBL/GenBank/DDBJ databases">
        <authorList>
            <person name="Rat A."/>
        </authorList>
    </citation>
    <scope>NUCLEOTIDE SEQUENCE</scope>
    <source>
        <strain evidence="5">LMG 31161</strain>
    </source>
</reference>
<dbReference type="Pfam" id="PF03968">
    <property type="entry name" value="LptD_N"/>
    <property type="match status" value="2"/>
</dbReference>
<feature type="signal peptide" evidence="3">
    <location>
        <begin position="1"/>
        <end position="19"/>
    </location>
</feature>
<name>A0A9X9WLS1_9PROT</name>
<evidence type="ECO:0000259" key="4">
    <source>
        <dbReference type="Pfam" id="PF03968"/>
    </source>
</evidence>
<evidence type="ECO:0000313" key="5">
    <source>
        <dbReference type="EMBL" id="MBR0661281.1"/>
    </source>
</evidence>
<feature type="chain" id="PRO_5040720703" description="Organic solvent tolerance-like N-terminal domain-containing protein" evidence="3">
    <location>
        <begin position="20"/>
        <end position="318"/>
    </location>
</feature>
<dbReference type="InterPro" id="IPR005653">
    <property type="entry name" value="OstA-like_N"/>
</dbReference>
<dbReference type="GO" id="GO:0015920">
    <property type="term" value="P:lipopolysaccharide transport"/>
    <property type="evidence" value="ECO:0007669"/>
    <property type="project" value="TreeGrafter"/>
</dbReference>
<evidence type="ECO:0000256" key="3">
    <source>
        <dbReference type="SAM" id="SignalP"/>
    </source>
</evidence>
<dbReference type="GO" id="GO:0017089">
    <property type="term" value="F:glycolipid transfer activity"/>
    <property type="evidence" value="ECO:0007669"/>
    <property type="project" value="TreeGrafter"/>
</dbReference>
<dbReference type="GO" id="GO:0009279">
    <property type="term" value="C:cell outer membrane"/>
    <property type="evidence" value="ECO:0007669"/>
    <property type="project" value="TreeGrafter"/>
</dbReference>
<keyword evidence="1 3" id="KW-0732">Signal</keyword>
<dbReference type="PANTHER" id="PTHR36504:SF1">
    <property type="entry name" value="LIPOPOLYSACCHARIDE EXPORT SYSTEM PROTEIN LPTA"/>
    <property type="match status" value="1"/>
</dbReference>
<feature type="region of interest" description="Disordered" evidence="2">
    <location>
        <begin position="291"/>
        <end position="318"/>
    </location>
</feature>
<dbReference type="EMBL" id="JAAVUP010000007">
    <property type="protein sequence ID" value="NKE19119.1"/>
    <property type="molecule type" value="Genomic_DNA"/>
</dbReference>
<accession>A0A9X9WLS1</accession>
<protein>
    <recommendedName>
        <fullName evidence="4">Organic solvent tolerance-like N-terminal domain-containing protein</fullName>
    </recommendedName>
</protein>
<sequence>MKAPLIGLGLALLAGAAAAQNIDLSQGGPVEVTAVDGIEWRQNDQVVIARGEARAVRGGVTVESDRLIARYRPRGGAQAQAARAPTEGPAGGGEIWRLEAEGNVVIFTATDRAEGDRAVYDMDQSVMVLTGQNLRLTNPDNTLTARDSIEYWSQRRMAVARGNAVVVTNDGRRVRADTLVAYFAEGAAPGAQQAAAPRPQPAAASGTTSPGQGSNLERVEAYGNVEIRTAEEVVRGDRGVYSPQTGLARLLGNVRIVRGDNTLTGQEAIVNMQTGVSRLIAAPGARVQGLVVPQQGQQQQQGQQPVIQPAPQGQEAPR</sequence>
<organism evidence="5 8">
    <name type="scientific">Neoroseomonas oryzicola</name>
    <dbReference type="NCBI Taxonomy" id="535904"/>
    <lineage>
        <taxon>Bacteria</taxon>
        <taxon>Pseudomonadati</taxon>
        <taxon>Pseudomonadota</taxon>
        <taxon>Alphaproteobacteria</taxon>
        <taxon>Acetobacterales</taxon>
        <taxon>Acetobacteraceae</taxon>
        <taxon>Neoroseomonas</taxon>
    </lineage>
</organism>
<evidence type="ECO:0000313" key="8">
    <source>
        <dbReference type="Proteomes" id="UP001138708"/>
    </source>
</evidence>
<dbReference type="InterPro" id="IPR052037">
    <property type="entry name" value="LPS_export_LptA"/>
</dbReference>
<reference evidence="6 7" key="2">
    <citation type="submission" date="2020-02" db="EMBL/GenBank/DDBJ databases">
        <authorList>
            <person name="Sun Q."/>
            <person name="Inoue M."/>
        </authorList>
    </citation>
    <scope>NUCLEOTIDE SEQUENCE [LARGE SCALE GENOMIC DNA]</scope>
    <source>
        <strain evidence="6 7">KCTC 22478</strain>
    </source>
</reference>
<dbReference type="EMBL" id="JAAEDK010000049">
    <property type="protein sequence ID" value="MBR0661281.1"/>
    <property type="molecule type" value="Genomic_DNA"/>
</dbReference>
<dbReference type="GO" id="GO:0030288">
    <property type="term" value="C:outer membrane-bounded periplasmic space"/>
    <property type="evidence" value="ECO:0007669"/>
    <property type="project" value="TreeGrafter"/>
</dbReference>
<evidence type="ECO:0000313" key="7">
    <source>
        <dbReference type="Proteomes" id="UP000746741"/>
    </source>
</evidence>
<feature type="domain" description="Organic solvent tolerance-like N-terminal" evidence="4">
    <location>
        <begin position="149"/>
        <end position="275"/>
    </location>
</feature>
<reference evidence="5" key="3">
    <citation type="journal article" date="2021" name="Syst. Appl. Microbiol.">
        <title>Roseomonas hellenica sp. nov., isolated from roots of wild-growing Alkanna tinctoria.</title>
        <authorList>
            <person name="Rat A."/>
            <person name="Naranjo H.D."/>
            <person name="Lebbe L."/>
            <person name="Cnockaert M."/>
            <person name="Krigas N."/>
            <person name="Grigoriadou K."/>
            <person name="Maloupa E."/>
            <person name="Willems A."/>
        </authorList>
    </citation>
    <scope>NUCLEOTIDE SEQUENCE</scope>
    <source>
        <strain evidence="5">LMG 31161</strain>
    </source>
</reference>
<feature type="domain" description="Organic solvent tolerance-like N-terminal" evidence="4">
    <location>
        <begin position="38"/>
        <end position="146"/>
    </location>
</feature>
<keyword evidence="7" id="KW-1185">Reference proteome</keyword>
<dbReference type="AlphaFoldDB" id="A0A9X9WLS1"/>
<proteinExistence type="predicted"/>
<gene>
    <name evidence="6" type="ORF">GWK15_19340</name>
    <name evidence="5" type="ORF">GXW75_18645</name>
</gene>
<feature type="compositionally biased region" description="Low complexity" evidence="2">
    <location>
        <begin position="191"/>
        <end position="206"/>
    </location>
</feature>
<dbReference type="Gene3D" id="2.60.450.10">
    <property type="entry name" value="Lipopolysaccharide (LPS) transport protein A like domain"/>
    <property type="match status" value="2"/>
</dbReference>
<evidence type="ECO:0000256" key="1">
    <source>
        <dbReference type="ARBA" id="ARBA00022729"/>
    </source>
</evidence>
<evidence type="ECO:0000313" key="6">
    <source>
        <dbReference type="EMBL" id="NKE19119.1"/>
    </source>
</evidence>
<feature type="region of interest" description="Disordered" evidence="2">
    <location>
        <begin position="191"/>
        <end position="220"/>
    </location>
</feature>
<dbReference type="RefSeq" id="WP_168043018.1">
    <property type="nucleotide sequence ID" value="NZ_JAAEDK010000049.1"/>
</dbReference>